<dbReference type="GO" id="GO:0003677">
    <property type="term" value="F:DNA binding"/>
    <property type="evidence" value="ECO:0007669"/>
    <property type="project" value="InterPro"/>
</dbReference>
<organism evidence="8 9">
    <name type="scientific">Grifola frondosa</name>
    <name type="common">Maitake</name>
    <name type="synonym">Polyporus frondosus</name>
    <dbReference type="NCBI Taxonomy" id="5627"/>
    <lineage>
        <taxon>Eukaryota</taxon>
        <taxon>Fungi</taxon>
        <taxon>Dikarya</taxon>
        <taxon>Basidiomycota</taxon>
        <taxon>Agaricomycotina</taxon>
        <taxon>Agaricomycetes</taxon>
        <taxon>Polyporales</taxon>
        <taxon>Grifolaceae</taxon>
        <taxon>Grifola</taxon>
    </lineage>
</organism>
<dbReference type="Gene3D" id="6.10.140.1540">
    <property type="match status" value="1"/>
</dbReference>
<evidence type="ECO:0000313" key="8">
    <source>
        <dbReference type="EMBL" id="OBZ66177.1"/>
    </source>
</evidence>
<dbReference type="InterPro" id="IPR050240">
    <property type="entry name" value="DNA_pol_type-B"/>
</dbReference>
<proteinExistence type="predicted"/>
<dbReference type="PANTHER" id="PTHR10322:SF23">
    <property type="entry name" value="DNA POLYMERASE DELTA CATALYTIC SUBUNIT"/>
    <property type="match status" value="1"/>
</dbReference>
<evidence type="ECO:0000259" key="7">
    <source>
        <dbReference type="Pfam" id="PF03104"/>
    </source>
</evidence>
<keyword evidence="4" id="KW-0239">DNA-directed DNA polymerase</keyword>
<dbReference type="Pfam" id="PF00136">
    <property type="entry name" value="DNA_pol_B"/>
    <property type="match status" value="1"/>
</dbReference>
<dbReference type="GO" id="GO:0043625">
    <property type="term" value="C:delta DNA polymerase complex"/>
    <property type="evidence" value="ECO:0007669"/>
    <property type="project" value="TreeGrafter"/>
</dbReference>
<dbReference type="GO" id="GO:0003887">
    <property type="term" value="F:DNA-directed DNA polymerase activity"/>
    <property type="evidence" value="ECO:0007669"/>
    <property type="project" value="UniProtKB-KW"/>
</dbReference>
<dbReference type="InterPro" id="IPR036397">
    <property type="entry name" value="RNaseH_sf"/>
</dbReference>
<dbReference type="GO" id="GO:0008296">
    <property type="term" value="F:3'-5'-DNA exonuclease activity"/>
    <property type="evidence" value="ECO:0007669"/>
    <property type="project" value="TreeGrafter"/>
</dbReference>
<dbReference type="Pfam" id="PF03104">
    <property type="entry name" value="DNA_pol_B_exo1"/>
    <property type="match status" value="1"/>
</dbReference>
<dbReference type="GO" id="GO:0006297">
    <property type="term" value="P:nucleotide-excision repair, DNA gap filling"/>
    <property type="evidence" value="ECO:0007669"/>
    <property type="project" value="TreeGrafter"/>
</dbReference>
<dbReference type="Proteomes" id="UP000092993">
    <property type="component" value="Unassembled WGS sequence"/>
</dbReference>
<gene>
    <name evidence="8" type="ORF">A0H81_13824</name>
</gene>
<protein>
    <recommendedName>
        <fullName evidence="5">DNA polymerase delta catalytic subunit</fullName>
        <ecNumber evidence="1">2.7.7.7</ecNumber>
    </recommendedName>
</protein>
<evidence type="ECO:0000256" key="5">
    <source>
        <dbReference type="ARBA" id="ARBA00024411"/>
    </source>
</evidence>
<dbReference type="STRING" id="5627.A0A1C7LQ88"/>
<dbReference type="EMBL" id="LUGG01000032">
    <property type="protein sequence ID" value="OBZ66177.1"/>
    <property type="molecule type" value="Genomic_DNA"/>
</dbReference>
<dbReference type="InterPro" id="IPR043502">
    <property type="entry name" value="DNA/RNA_pol_sf"/>
</dbReference>
<name>A0A1C7LQ88_GRIFR</name>
<dbReference type="SUPFAM" id="SSF53098">
    <property type="entry name" value="Ribonuclease H-like"/>
    <property type="match status" value="1"/>
</dbReference>
<dbReference type="GO" id="GO:0006287">
    <property type="term" value="P:base-excision repair, gap-filling"/>
    <property type="evidence" value="ECO:0007669"/>
    <property type="project" value="TreeGrafter"/>
</dbReference>
<evidence type="ECO:0000256" key="4">
    <source>
        <dbReference type="ARBA" id="ARBA00022932"/>
    </source>
</evidence>
<dbReference type="GO" id="GO:0000166">
    <property type="term" value="F:nucleotide binding"/>
    <property type="evidence" value="ECO:0007669"/>
    <property type="project" value="InterPro"/>
</dbReference>
<dbReference type="GO" id="GO:0045004">
    <property type="term" value="P:DNA replication proofreading"/>
    <property type="evidence" value="ECO:0007669"/>
    <property type="project" value="TreeGrafter"/>
</dbReference>
<keyword evidence="9" id="KW-1185">Reference proteome</keyword>
<accession>A0A1C7LQ88</accession>
<feature type="domain" description="DNA-directed DNA polymerase family B exonuclease" evidence="7">
    <location>
        <begin position="3"/>
        <end position="93"/>
    </location>
</feature>
<dbReference type="OrthoDB" id="2414538at2759"/>
<evidence type="ECO:0000259" key="6">
    <source>
        <dbReference type="Pfam" id="PF00136"/>
    </source>
</evidence>
<dbReference type="InterPro" id="IPR012337">
    <property type="entry name" value="RNaseH-like_sf"/>
</dbReference>
<reference evidence="8 9" key="1">
    <citation type="submission" date="2016-03" db="EMBL/GenBank/DDBJ databases">
        <title>Whole genome sequencing of Grifola frondosa 9006-11.</title>
        <authorList>
            <person name="Min B."/>
            <person name="Park H."/>
            <person name="Kim J.-G."/>
            <person name="Cho H."/>
            <person name="Oh Y.-L."/>
            <person name="Kong W.-S."/>
            <person name="Choi I.-G."/>
        </authorList>
    </citation>
    <scope>NUCLEOTIDE SEQUENCE [LARGE SCALE GENOMIC DNA]</scope>
    <source>
        <strain evidence="8 9">9006-11</strain>
    </source>
</reference>
<dbReference type="Gene3D" id="1.10.287.690">
    <property type="entry name" value="Helix hairpin bin"/>
    <property type="match status" value="1"/>
</dbReference>
<evidence type="ECO:0000256" key="2">
    <source>
        <dbReference type="ARBA" id="ARBA00022679"/>
    </source>
</evidence>
<evidence type="ECO:0000256" key="1">
    <source>
        <dbReference type="ARBA" id="ARBA00012417"/>
    </source>
</evidence>
<dbReference type="SUPFAM" id="SSF56672">
    <property type="entry name" value="DNA/RNA polymerases"/>
    <property type="match status" value="1"/>
</dbReference>
<sequence>MLGESKPFVRNIFTLNTCSHIVGSQVLSFHGEAELLERWRDFVAEVYPDVIIGYNISNFDFPYLMDRAKALKANNFPLLGRMIREQKEDVHHSVITELQSGTPESKRRLAVYCLKDAYLPERLLDKLMCFTNYTEMSTIDRLNLIKDIDYIQCPNNDFFVKSSQRKGLLPAILEDLIGARKHAKADLKKKTDPFKRAVLGGRQLALKVFTVRSIVITSFIDLLTDYRELYV</sequence>
<feature type="domain" description="DNA-directed DNA polymerase family B multifunctional" evidence="6">
    <location>
        <begin position="128"/>
        <end position="209"/>
    </location>
</feature>
<dbReference type="PANTHER" id="PTHR10322">
    <property type="entry name" value="DNA POLYMERASE CATALYTIC SUBUNIT"/>
    <property type="match status" value="1"/>
</dbReference>
<evidence type="ECO:0000313" key="9">
    <source>
        <dbReference type="Proteomes" id="UP000092993"/>
    </source>
</evidence>
<keyword evidence="3" id="KW-0548">Nucleotidyltransferase</keyword>
<evidence type="ECO:0000256" key="3">
    <source>
        <dbReference type="ARBA" id="ARBA00022695"/>
    </source>
</evidence>
<dbReference type="InterPro" id="IPR006133">
    <property type="entry name" value="DNA-dir_DNA_pol_B_exonuc"/>
</dbReference>
<dbReference type="EC" id="2.7.7.7" evidence="1"/>
<dbReference type="InterPro" id="IPR006134">
    <property type="entry name" value="DNA-dir_DNA_pol_B_multi_dom"/>
</dbReference>
<dbReference type="Gene3D" id="3.30.420.10">
    <property type="entry name" value="Ribonuclease H-like superfamily/Ribonuclease H"/>
    <property type="match status" value="2"/>
</dbReference>
<keyword evidence="2" id="KW-0808">Transferase</keyword>
<dbReference type="AlphaFoldDB" id="A0A1C7LQ88"/>
<comment type="caution">
    <text evidence="8">The sequence shown here is derived from an EMBL/GenBank/DDBJ whole genome shotgun (WGS) entry which is preliminary data.</text>
</comment>